<sequence>MLRYEIRPQVLVKKPNILVKSITCKAKYNNKKTKYCRGSFGGPSPTILPFRPSPAQSGWIWAALAEIFRPLHRCLIGSQSQFRDRIHFIYQVGNTNKEFEFDSTSL</sequence>
<reference evidence="1 2" key="1">
    <citation type="submission" date="2021-06" db="EMBL/GenBank/DDBJ databases">
        <authorList>
            <person name="Palmer J.M."/>
        </authorList>
    </citation>
    <scope>NUCLEOTIDE SEQUENCE [LARGE SCALE GENOMIC DNA]</scope>
    <source>
        <strain evidence="1 2">XC_2019</strain>
        <tissue evidence="1">Muscle</tissue>
    </source>
</reference>
<dbReference type="Proteomes" id="UP001434883">
    <property type="component" value="Unassembled WGS sequence"/>
</dbReference>
<keyword evidence="2" id="KW-1185">Reference proteome</keyword>
<evidence type="ECO:0000313" key="1">
    <source>
        <dbReference type="EMBL" id="MEQ2200140.1"/>
    </source>
</evidence>
<proteinExistence type="predicted"/>
<evidence type="ECO:0000313" key="2">
    <source>
        <dbReference type="Proteomes" id="UP001434883"/>
    </source>
</evidence>
<dbReference type="EMBL" id="JAHRIN010025742">
    <property type="protein sequence ID" value="MEQ2200140.1"/>
    <property type="molecule type" value="Genomic_DNA"/>
</dbReference>
<comment type="caution">
    <text evidence="1">The sequence shown here is derived from an EMBL/GenBank/DDBJ whole genome shotgun (WGS) entry which is preliminary data.</text>
</comment>
<protein>
    <submittedName>
        <fullName evidence="1">Uncharacterized protein</fullName>
    </submittedName>
</protein>
<organism evidence="1 2">
    <name type="scientific">Xenoophorus captivus</name>
    <dbReference type="NCBI Taxonomy" id="1517983"/>
    <lineage>
        <taxon>Eukaryota</taxon>
        <taxon>Metazoa</taxon>
        <taxon>Chordata</taxon>
        <taxon>Craniata</taxon>
        <taxon>Vertebrata</taxon>
        <taxon>Euteleostomi</taxon>
        <taxon>Actinopterygii</taxon>
        <taxon>Neopterygii</taxon>
        <taxon>Teleostei</taxon>
        <taxon>Neoteleostei</taxon>
        <taxon>Acanthomorphata</taxon>
        <taxon>Ovalentaria</taxon>
        <taxon>Atherinomorphae</taxon>
        <taxon>Cyprinodontiformes</taxon>
        <taxon>Goodeidae</taxon>
        <taxon>Xenoophorus</taxon>
    </lineage>
</organism>
<name>A0ABV0QWC1_9TELE</name>
<gene>
    <name evidence="1" type="ORF">XENOCAPTIV_023440</name>
</gene>
<accession>A0ABV0QWC1</accession>